<evidence type="ECO:0000313" key="4">
    <source>
        <dbReference type="Proteomes" id="UP000669605"/>
    </source>
</evidence>
<name>A0ABX1QIL5_9PROT</name>
<dbReference type="SUPFAM" id="SSF54197">
    <property type="entry name" value="HIT-like"/>
    <property type="match status" value="1"/>
</dbReference>
<dbReference type="InterPro" id="IPR036265">
    <property type="entry name" value="HIT-like_sf"/>
</dbReference>
<protein>
    <submittedName>
        <fullName evidence="3">Phosphorylase</fullName>
    </submittedName>
</protein>
<keyword evidence="4" id="KW-1185">Reference proteome</keyword>
<reference evidence="3 4" key="1">
    <citation type="journal article" date="2020" name="Curr. Microbiol.">
        <title>Tepidiphilus baoligensis sp. nov., a Novel Bacterium of the Family Hydrogenophilaceae Isolated from an Oil Reservoir.</title>
        <authorList>
            <person name="Zhang X."/>
            <person name="Wang G."/>
            <person name="Ma X."/>
            <person name="Yu J."/>
            <person name="You J."/>
            <person name="Xue Y."/>
            <person name="Ma Y."/>
        </authorList>
    </citation>
    <scope>NUCLEOTIDE SEQUENCE [LARGE SCALE GENOMIC DNA]</scope>
    <source>
        <strain evidence="3 4">B18-69</strain>
    </source>
</reference>
<dbReference type="InterPro" id="IPR043171">
    <property type="entry name" value="Ap4A_phos1/2-like"/>
</dbReference>
<proteinExistence type="predicted"/>
<dbReference type="PANTHER" id="PTHR38420:SF1">
    <property type="entry name" value="PUTATIVE (AFU_ORTHOLOGUE AFUA_5G14690)-RELATED"/>
    <property type="match status" value="1"/>
</dbReference>
<evidence type="ECO:0000313" key="3">
    <source>
        <dbReference type="EMBL" id="NMH15863.1"/>
    </source>
</evidence>
<accession>A0ABX1QIL5</accession>
<dbReference type="InterPro" id="IPR019200">
    <property type="entry name" value="ATP_adenylylTrfase_C"/>
</dbReference>
<dbReference type="EMBL" id="JAAAUB010000001">
    <property type="protein sequence ID" value="NMH15863.1"/>
    <property type="molecule type" value="Genomic_DNA"/>
</dbReference>
<dbReference type="Gene3D" id="3.30.428.70">
    <property type="match status" value="1"/>
</dbReference>
<comment type="caution">
    <text evidence="3">The sequence shown here is derived from an EMBL/GenBank/DDBJ whole genome shotgun (WGS) entry which is preliminary data.</text>
</comment>
<organism evidence="3 4">
    <name type="scientific">Tepidiphilus baoligensis</name>
    <dbReference type="NCBI Taxonomy" id="2698687"/>
    <lineage>
        <taxon>Bacteria</taxon>
        <taxon>Pseudomonadati</taxon>
        <taxon>Pseudomonadota</taxon>
        <taxon>Hydrogenophilia</taxon>
        <taxon>Hydrogenophilales</taxon>
        <taxon>Hydrogenophilaceae</taxon>
        <taxon>Tepidiphilus</taxon>
    </lineage>
</organism>
<dbReference type="PIRSF" id="PIRSF000846">
    <property type="entry name" value="ATP_adenylyltr"/>
    <property type="match status" value="1"/>
</dbReference>
<evidence type="ECO:0000259" key="2">
    <source>
        <dbReference type="Pfam" id="PF19327"/>
    </source>
</evidence>
<dbReference type="Pfam" id="PF19327">
    <property type="entry name" value="Ap4A_phos_N"/>
    <property type="match status" value="1"/>
</dbReference>
<dbReference type="InterPro" id="IPR009163">
    <property type="entry name" value="Ap4A_phos1/2"/>
</dbReference>
<sequence>MERWSERIHAVAQRALLRGALEPIATDAIERCEHGFPFVLRWVSTLARKPPPANTQESKRHNPFLPPEPELTVGALGARHLVVLNKYPVFSGHTLIVTRDFEPQTAPLSGDDFLAWYALLAEGGLGFYNGGEIAGASQPHRHLQWIPDGHLGKEQLHAFLPPGETGWAELPWAAWHEPLPLHAEDADWGAAAHRAYCAALVAMGWSPDASQLPPYDLLLRLDRLFFIPRRVERLAGVSVNALGYAGSLFAASPEKLRALAALDLVEGLCTLGWPRAELASGKR</sequence>
<dbReference type="InterPro" id="IPR045759">
    <property type="entry name" value="Ap4A_phos1/2_N"/>
</dbReference>
<feature type="domain" description="Ap4A phosphorylase 1/2 N-terminal" evidence="2">
    <location>
        <begin position="5"/>
        <end position="147"/>
    </location>
</feature>
<dbReference type="RefSeq" id="WP_142805274.1">
    <property type="nucleotide sequence ID" value="NZ_JAAAUB010000001.1"/>
</dbReference>
<gene>
    <name evidence="3" type="ORF">GV368_01800</name>
</gene>
<evidence type="ECO:0000259" key="1">
    <source>
        <dbReference type="Pfam" id="PF09830"/>
    </source>
</evidence>
<feature type="domain" description="ATP adenylyltransferase C-terminal" evidence="1">
    <location>
        <begin position="169"/>
        <end position="273"/>
    </location>
</feature>
<dbReference type="Pfam" id="PF09830">
    <property type="entry name" value="ATP_transf"/>
    <property type="match status" value="1"/>
</dbReference>
<dbReference type="Proteomes" id="UP000669605">
    <property type="component" value="Unassembled WGS sequence"/>
</dbReference>
<dbReference type="PANTHER" id="PTHR38420">
    <property type="entry name" value="AP-4-A PHOSPHORYLASE II"/>
    <property type="match status" value="1"/>
</dbReference>